<feature type="transmembrane region" description="Helical" evidence="1">
    <location>
        <begin position="28"/>
        <end position="48"/>
    </location>
</feature>
<evidence type="ECO:0000313" key="2">
    <source>
        <dbReference type="EMBL" id="MDV2886085.1"/>
    </source>
</evidence>
<dbReference type="AlphaFoldDB" id="A0AAJ2NPD7"/>
<protein>
    <submittedName>
        <fullName evidence="2">Uncharacterized protein</fullName>
    </submittedName>
</protein>
<sequence length="52" mass="5782">MVTAVIFGFAIFCGWLVFDVTKHKKLTLENVISSLVVGIVGALGWWLLDLIF</sequence>
<organism evidence="2 3">
    <name type="scientific">Alkalihalophilus pseudofirmus</name>
    <name type="common">Bacillus pseudofirmus</name>
    <dbReference type="NCBI Taxonomy" id="79885"/>
    <lineage>
        <taxon>Bacteria</taxon>
        <taxon>Bacillati</taxon>
        <taxon>Bacillota</taxon>
        <taxon>Bacilli</taxon>
        <taxon>Bacillales</taxon>
        <taxon>Bacillaceae</taxon>
        <taxon>Alkalihalophilus</taxon>
    </lineage>
</organism>
<dbReference type="RefSeq" id="WP_289235061.1">
    <property type="nucleotide sequence ID" value="NZ_CP117835.1"/>
</dbReference>
<accession>A0AAJ2NPD7</accession>
<evidence type="ECO:0000256" key="1">
    <source>
        <dbReference type="SAM" id="Phobius"/>
    </source>
</evidence>
<keyword evidence="1" id="KW-0812">Transmembrane</keyword>
<keyword evidence="1" id="KW-1133">Transmembrane helix</keyword>
<keyword evidence="1" id="KW-0472">Membrane</keyword>
<evidence type="ECO:0000313" key="3">
    <source>
        <dbReference type="Proteomes" id="UP001285636"/>
    </source>
</evidence>
<proteinExistence type="predicted"/>
<dbReference type="EMBL" id="JAWJAY010000003">
    <property type="protein sequence ID" value="MDV2886085.1"/>
    <property type="molecule type" value="Genomic_DNA"/>
</dbReference>
<gene>
    <name evidence="2" type="ORF">RYX45_12920</name>
</gene>
<comment type="caution">
    <text evidence="2">The sequence shown here is derived from an EMBL/GenBank/DDBJ whole genome shotgun (WGS) entry which is preliminary data.</text>
</comment>
<name>A0AAJ2NPD7_ALKPS</name>
<feature type="transmembrane region" description="Helical" evidence="1">
    <location>
        <begin position="6"/>
        <end position="21"/>
    </location>
</feature>
<reference evidence="2" key="1">
    <citation type="submission" date="2023-10" db="EMBL/GenBank/DDBJ databases">
        <title>Screening of Alkalihalophilus pseudofirmusBZ-TG-HK211 and Its Alleviation of Salt Stress on Rapeseed Growth.</title>
        <authorList>
            <person name="Zhao B."/>
            <person name="Guo T."/>
        </authorList>
    </citation>
    <scope>NUCLEOTIDE SEQUENCE</scope>
    <source>
        <strain evidence="2">BZ-TG-HK211</strain>
    </source>
</reference>
<dbReference type="Proteomes" id="UP001285636">
    <property type="component" value="Unassembled WGS sequence"/>
</dbReference>